<protein>
    <submittedName>
        <fullName evidence="1">2,3-bisphosphoglycerate-independent phosphoglycerate mutase</fullName>
    </submittedName>
</protein>
<gene>
    <name evidence="1" type="primary">apgM_1</name>
    <name evidence="1" type="ORF">CM83_100430</name>
    <name evidence="2" type="ORF">g.97918</name>
</gene>
<dbReference type="EMBL" id="GBHO01025060">
    <property type="protein sequence ID" value="JAG18544.1"/>
    <property type="molecule type" value="Transcribed_RNA"/>
</dbReference>
<proteinExistence type="predicted"/>
<dbReference type="EMBL" id="GDHC01021346">
    <property type="protein sequence ID" value="JAP97282.1"/>
    <property type="molecule type" value="Transcribed_RNA"/>
</dbReference>
<organism evidence="1">
    <name type="scientific">Lygus hesperus</name>
    <name type="common">Western plant bug</name>
    <dbReference type="NCBI Taxonomy" id="30085"/>
    <lineage>
        <taxon>Eukaryota</taxon>
        <taxon>Metazoa</taxon>
        <taxon>Ecdysozoa</taxon>
        <taxon>Arthropoda</taxon>
        <taxon>Hexapoda</taxon>
        <taxon>Insecta</taxon>
        <taxon>Pterygota</taxon>
        <taxon>Neoptera</taxon>
        <taxon>Paraneoptera</taxon>
        <taxon>Hemiptera</taxon>
        <taxon>Heteroptera</taxon>
        <taxon>Panheteroptera</taxon>
        <taxon>Cimicomorpha</taxon>
        <taxon>Miridae</taxon>
        <taxon>Mirini</taxon>
        <taxon>Lygus</taxon>
    </lineage>
</organism>
<sequence length="180" mass="19377">MDQFWGSGPPDTLQQDYDILTMENLFGIPSQEQVPTSAIETFDDNPRTPTIDTQTLQTIDDTATTIQPSYSTIVGQSVGAAHTPIFSSLQTDDATYMQTTAAILPESTIIPPAPITLMNHTSTSSWSIPLPLQQLSVSSQTSVPPHNTQGIKNNKLKAIKASILSGSRSQKSTSQSNTGR</sequence>
<reference evidence="1" key="1">
    <citation type="journal article" date="2014" name="PLoS ONE">
        <title>Transcriptome-Based Identification of ABC Transporters in the Western Tarnished Plant Bug Lygus hesperus.</title>
        <authorList>
            <person name="Hull J.J."/>
            <person name="Chaney K."/>
            <person name="Geib S.M."/>
            <person name="Fabrick J.A."/>
            <person name="Brent C.S."/>
            <person name="Walsh D."/>
            <person name="Lavine L.C."/>
        </authorList>
    </citation>
    <scope>NUCLEOTIDE SEQUENCE</scope>
</reference>
<dbReference type="AlphaFoldDB" id="A0A0A9XEY7"/>
<reference evidence="1" key="2">
    <citation type="submission" date="2014-07" db="EMBL/GenBank/DDBJ databases">
        <authorList>
            <person name="Hull J."/>
        </authorList>
    </citation>
    <scope>NUCLEOTIDE SEQUENCE</scope>
</reference>
<name>A0A0A9XEY7_LYGHE</name>
<reference evidence="2" key="3">
    <citation type="journal article" date="2016" name="Gigascience">
        <title>De novo construction of an expanded transcriptome assembly for the western tarnished plant bug, Lygus hesperus.</title>
        <authorList>
            <person name="Tassone E.E."/>
            <person name="Geib S.M."/>
            <person name="Hall B."/>
            <person name="Fabrick J.A."/>
            <person name="Brent C.S."/>
            <person name="Hull J.J."/>
        </authorList>
    </citation>
    <scope>NUCLEOTIDE SEQUENCE</scope>
</reference>
<accession>A0A0A9XEY7</accession>
<evidence type="ECO:0000313" key="1">
    <source>
        <dbReference type="EMBL" id="JAG18544.1"/>
    </source>
</evidence>
<evidence type="ECO:0000313" key="2">
    <source>
        <dbReference type="EMBL" id="JAP97282.1"/>
    </source>
</evidence>